<proteinExistence type="predicted"/>
<sequence length="104" mass="11732">MQYSSGWELFHIAVHNLAGQGTQRERLLNAFVDNLIHIKPEIDLPEYLREKFTELATSLNNKSASGSEGTAQATISTLNESEIRQAVHSIIDIYDSLCREMPKE</sequence>
<dbReference type="KEGG" id="yel:LC20_08515"/>
<evidence type="ECO:0000313" key="2">
    <source>
        <dbReference type="Proteomes" id="UP000230961"/>
    </source>
</evidence>
<dbReference type="Proteomes" id="UP000230961">
    <property type="component" value="Chromosome"/>
</dbReference>
<accession>A0A7U5SQN0</accession>
<protein>
    <submittedName>
        <fullName evidence="1">Uncharacterized protein</fullName>
    </submittedName>
</protein>
<dbReference type="EMBL" id="CP007448">
    <property type="protein sequence ID" value="ATX62953.1"/>
    <property type="molecule type" value="Genomic_DNA"/>
</dbReference>
<name>A0A7U5SQN0_YEREN</name>
<organism evidence="1 2">
    <name type="scientific">Yersinia enterocolitica LC20</name>
    <dbReference type="NCBI Taxonomy" id="1443113"/>
    <lineage>
        <taxon>Bacteria</taxon>
        <taxon>Pseudomonadati</taxon>
        <taxon>Pseudomonadota</taxon>
        <taxon>Gammaproteobacteria</taxon>
        <taxon>Enterobacterales</taxon>
        <taxon>Yersiniaceae</taxon>
        <taxon>Yersinia</taxon>
    </lineage>
</organism>
<reference evidence="1 2" key="1">
    <citation type="submission" date="2017-11" db="EMBL/GenBank/DDBJ databases">
        <title>The complete genome sequence and comparative genome analysis of Yersinia enterocolitica strain LC20.</title>
        <authorList>
            <person name="Shi G."/>
            <person name="Su M."/>
            <person name="Liang J."/>
            <person name="Gu W."/>
            <person name="Xiao Y."/>
            <person name="Zhang Z."/>
            <person name="Qiu H."/>
            <person name="Duan R."/>
            <person name="Zhang Z."/>
            <person name="Li Y."/>
            <person name="Zhang X."/>
            <person name="Ling Y."/>
            <person name="Song L."/>
            <person name="Chen M."/>
            <person name="Zhao Y."/>
            <person name="Wu J."/>
            <person name="Jing H."/>
            <person name="Xiao J."/>
            <person name="Wang X."/>
        </authorList>
    </citation>
    <scope>NUCLEOTIDE SEQUENCE [LARGE SCALE GENOMIC DNA]</scope>
    <source>
        <strain evidence="1 2">LC20</strain>
    </source>
</reference>
<gene>
    <name evidence="1" type="ORF">LC20_08515</name>
</gene>
<dbReference type="AlphaFoldDB" id="A0A7U5SQN0"/>
<evidence type="ECO:0000313" key="1">
    <source>
        <dbReference type="EMBL" id="ATX62953.1"/>
    </source>
</evidence>